<dbReference type="Pfam" id="PF01323">
    <property type="entry name" value="DSBA"/>
    <property type="match status" value="1"/>
</dbReference>
<reference evidence="2" key="1">
    <citation type="submission" date="2023-04" db="EMBL/GenBank/DDBJ databases">
        <title>Genomic characterization of faba bean (Vicia faba) microsymbionts in Mexican soils.</title>
        <authorList>
            <person name="Rivera Orduna F.N."/>
            <person name="Guevara-Luna J."/>
            <person name="Yan J."/>
            <person name="Arroyo-Herrera I."/>
            <person name="Li Y."/>
            <person name="Vasquez-Murrieta M.S."/>
            <person name="Wang E.T."/>
        </authorList>
    </citation>
    <scope>NUCLEOTIDE SEQUENCE</scope>
    <source>
        <strain evidence="2">CH26</strain>
    </source>
</reference>
<sequence>MMEKTLDFWFEFASPYSYPAAMRVAQLAEQVGVTVRWR</sequence>
<comment type="caution">
    <text evidence="2">The sequence shown here is derived from an EMBL/GenBank/DDBJ whole genome shotgun (WGS) entry which is preliminary data.</text>
</comment>
<dbReference type="InterPro" id="IPR036249">
    <property type="entry name" value="Thioredoxin-like_sf"/>
</dbReference>
<feature type="non-terminal residue" evidence="2">
    <location>
        <position position="38"/>
    </location>
</feature>
<dbReference type="InterPro" id="IPR001853">
    <property type="entry name" value="DSBA-like_thioredoxin_dom"/>
</dbReference>
<name>A0AAJ2LP82_9HYPH</name>
<accession>A0AAJ2LP82</accession>
<organism evidence="2 3">
    <name type="scientific">Rhizobium hidalgonense</name>
    <dbReference type="NCBI Taxonomy" id="1538159"/>
    <lineage>
        <taxon>Bacteria</taxon>
        <taxon>Pseudomonadati</taxon>
        <taxon>Pseudomonadota</taxon>
        <taxon>Alphaproteobacteria</taxon>
        <taxon>Hyphomicrobiales</taxon>
        <taxon>Rhizobiaceae</taxon>
        <taxon>Rhizobium/Agrobacterium group</taxon>
        <taxon>Rhizobium</taxon>
    </lineage>
</organism>
<dbReference type="Proteomes" id="UP001268610">
    <property type="component" value="Unassembled WGS sequence"/>
</dbReference>
<evidence type="ECO:0000313" key="3">
    <source>
        <dbReference type="Proteomes" id="UP001268610"/>
    </source>
</evidence>
<dbReference type="SUPFAM" id="SSF52833">
    <property type="entry name" value="Thioredoxin-like"/>
    <property type="match status" value="1"/>
</dbReference>
<evidence type="ECO:0000259" key="1">
    <source>
        <dbReference type="Pfam" id="PF01323"/>
    </source>
</evidence>
<dbReference type="GO" id="GO:0016491">
    <property type="term" value="F:oxidoreductase activity"/>
    <property type="evidence" value="ECO:0007669"/>
    <property type="project" value="InterPro"/>
</dbReference>
<gene>
    <name evidence="2" type="ORF">RJJ65_39145</name>
</gene>
<dbReference type="AlphaFoldDB" id="A0AAJ2LP82"/>
<evidence type="ECO:0000313" key="2">
    <source>
        <dbReference type="EMBL" id="MDR9778562.1"/>
    </source>
</evidence>
<dbReference type="Gene3D" id="3.40.30.10">
    <property type="entry name" value="Glutaredoxin"/>
    <property type="match status" value="1"/>
</dbReference>
<proteinExistence type="predicted"/>
<feature type="domain" description="DSBA-like thioredoxin" evidence="1">
    <location>
        <begin position="5"/>
        <end position="38"/>
    </location>
</feature>
<protein>
    <submittedName>
        <fullName evidence="2">DsbA family protein</fullName>
    </submittedName>
</protein>
<dbReference type="EMBL" id="JAVLSF010000950">
    <property type="protein sequence ID" value="MDR9778562.1"/>
    <property type="molecule type" value="Genomic_DNA"/>
</dbReference>